<organism evidence="1 2">
    <name type="scientific">Mucilaginibacter ginsenosidivorans</name>
    <dbReference type="NCBI Taxonomy" id="398053"/>
    <lineage>
        <taxon>Bacteria</taxon>
        <taxon>Pseudomonadati</taxon>
        <taxon>Bacteroidota</taxon>
        <taxon>Sphingobacteriia</taxon>
        <taxon>Sphingobacteriales</taxon>
        <taxon>Sphingobacteriaceae</taxon>
        <taxon>Mucilaginibacter</taxon>
    </lineage>
</organism>
<dbReference type="EMBL" id="CP042436">
    <property type="protein sequence ID" value="QEC62464.1"/>
    <property type="molecule type" value="Genomic_DNA"/>
</dbReference>
<protein>
    <recommendedName>
        <fullName evidence="3">Helix-turn-helix domain-containing protein</fullName>
    </recommendedName>
</protein>
<keyword evidence="2" id="KW-1185">Reference proteome</keyword>
<reference evidence="1 2" key="1">
    <citation type="journal article" date="2017" name="Curr. Microbiol.">
        <title>Mucilaginibacter ginsenosidivorans sp. nov., Isolated from Soil of Ginseng Field.</title>
        <authorList>
            <person name="Kim M.M."/>
            <person name="Siddiqi M.Z."/>
            <person name="Im W.T."/>
        </authorList>
    </citation>
    <scope>NUCLEOTIDE SEQUENCE [LARGE SCALE GENOMIC DNA]</scope>
    <source>
        <strain evidence="1 2">Gsoil 3017</strain>
    </source>
</reference>
<proteinExistence type="predicted"/>
<dbReference type="OrthoDB" id="1442826at2"/>
<dbReference type="AlphaFoldDB" id="A0A5B8UTV5"/>
<name>A0A5B8UTV5_9SPHI</name>
<sequence>MDSGRALSVFFHAIRRDPRIGLNHIGLFAILAAHWQDLGCPEFIHAFAHELMPLAKVSSTTYHRCIRDLHDFGYIVYEPTYKRNERSRISLIL</sequence>
<accession>A0A5B8UTV5</accession>
<evidence type="ECO:0008006" key="3">
    <source>
        <dbReference type="Google" id="ProtNLM"/>
    </source>
</evidence>
<dbReference type="Proteomes" id="UP000321479">
    <property type="component" value="Chromosome"/>
</dbReference>
<evidence type="ECO:0000313" key="2">
    <source>
        <dbReference type="Proteomes" id="UP000321479"/>
    </source>
</evidence>
<dbReference type="RefSeq" id="WP_147031041.1">
    <property type="nucleotide sequence ID" value="NZ_CP042436.1"/>
</dbReference>
<dbReference type="KEGG" id="mgin:FRZ54_07640"/>
<evidence type="ECO:0000313" key="1">
    <source>
        <dbReference type="EMBL" id="QEC62464.1"/>
    </source>
</evidence>
<gene>
    <name evidence="1" type="ORF">FRZ54_07640</name>
</gene>